<dbReference type="PROSITE" id="PS50240">
    <property type="entry name" value="TRYPSIN_DOM"/>
    <property type="match status" value="1"/>
</dbReference>
<reference evidence="3 4" key="1">
    <citation type="submission" date="2021-01" db="EMBL/GenBank/DDBJ databases">
        <title>Actinoplanes sp. nov. LDG1-01 isolated from lichen.</title>
        <authorList>
            <person name="Saeng-In P."/>
            <person name="Phongsopitanun W."/>
            <person name="Kanchanasin P."/>
            <person name="Yuki M."/>
            <person name="Kudo T."/>
            <person name="Ohkuma M."/>
            <person name="Tanasupawat S."/>
        </authorList>
    </citation>
    <scope>NUCLEOTIDE SEQUENCE [LARGE SCALE GENOMIC DNA]</scope>
    <source>
        <strain evidence="3 4">LDG1-01</strain>
    </source>
</reference>
<name>A0ABS1VSS6_9ACTN</name>
<dbReference type="InterPro" id="IPR033116">
    <property type="entry name" value="TRYPSIN_SER"/>
</dbReference>
<dbReference type="Proteomes" id="UP000598996">
    <property type="component" value="Unassembled WGS sequence"/>
</dbReference>
<dbReference type="PRINTS" id="PR00722">
    <property type="entry name" value="CHYMOTRYPSIN"/>
</dbReference>
<proteinExistence type="predicted"/>
<accession>A0ABS1VSS6</accession>
<sequence length="263" mass="27429">MTKLGWSRSLSVALAVFVGWAMTGQASALVVPRAATGGSPVLPVARIEADHGLLDRGLSCTGTLVAPTWVVTAQHCTNIGRRPGHPYRPQDLKVNFAEPVRVEAVYRMPGYDAASLVNDVALLRLAAPVTAVTPARIAPDPLPSPAAAQVYGFGATADGLHTSDVRVTSRAAVNDGPCLFPAGPLTFVMSVHGGSTPGDSGGPMLHWQDDRPLLQTITAGAADRTTCGTPSLEAHPETWVGIYNRVDRASSAGSFLATHIPDL</sequence>
<dbReference type="RefSeq" id="WP_202994129.1">
    <property type="nucleotide sequence ID" value="NZ_JAENHO010000007.1"/>
</dbReference>
<feature type="domain" description="Peptidase S1" evidence="2">
    <location>
        <begin position="21"/>
        <end position="263"/>
    </location>
</feature>
<dbReference type="Pfam" id="PF00089">
    <property type="entry name" value="Trypsin"/>
    <property type="match status" value="1"/>
</dbReference>
<dbReference type="EMBL" id="JAENHO010000007">
    <property type="protein sequence ID" value="MBL7257516.1"/>
    <property type="molecule type" value="Genomic_DNA"/>
</dbReference>
<dbReference type="PANTHER" id="PTHR24260">
    <property type="match status" value="1"/>
</dbReference>
<dbReference type="InterPro" id="IPR051333">
    <property type="entry name" value="CLIP_Serine_Protease"/>
</dbReference>
<dbReference type="SMART" id="SM00020">
    <property type="entry name" value="Tryp_SPc"/>
    <property type="match status" value="1"/>
</dbReference>
<organism evidence="3 4">
    <name type="scientific">Paractinoplanes lichenicola</name>
    <dbReference type="NCBI Taxonomy" id="2802976"/>
    <lineage>
        <taxon>Bacteria</taxon>
        <taxon>Bacillati</taxon>
        <taxon>Actinomycetota</taxon>
        <taxon>Actinomycetes</taxon>
        <taxon>Micromonosporales</taxon>
        <taxon>Micromonosporaceae</taxon>
        <taxon>Paractinoplanes</taxon>
    </lineage>
</organism>
<evidence type="ECO:0000256" key="1">
    <source>
        <dbReference type="ARBA" id="ARBA00023157"/>
    </source>
</evidence>
<dbReference type="PANTHER" id="PTHR24260:SF132">
    <property type="entry name" value="PEPTIDASE S1 DOMAIN-CONTAINING PROTEIN"/>
    <property type="match status" value="1"/>
</dbReference>
<evidence type="ECO:0000313" key="4">
    <source>
        <dbReference type="Proteomes" id="UP000598996"/>
    </source>
</evidence>
<evidence type="ECO:0000259" key="2">
    <source>
        <dbReference type="PROSITE" id="PS50240"/>
    </source>
</evidence>
<keyword evidence="1" id="KW-1015">Disulfide bond</keyword>
<dbReference type="SUPFAM" id="SSF50494">
    <property type="entry name" value="Trypsin-like serine proteases"/>
    <property type="match status" value="1"/>
</dbReference>
<gene>
    <name evidence="3" type="ORF">JKJ07_24755</name>
</gene>
<dbReference type="InterPro" id="IPR001314">
    <property type="entry name" value="Peptidase_S1A"/>
</dbReference>
<dbReference type="InterPro" id="IPR009003">
    <property type="entry name" value="Peptidase_S1_PA"/>
</dbReference>
<comment type="caution">
    <text evidence="3">The sequence shown here is derived from an EMBL/GenBank/DDBJ whole genome shotgun (WGS) entry which is preliminary data.</text>
</comment>
<dbReference type="InterPro" id="IPR043504">
    <property type="entry name" value="Peptidase_S1_PA_chymotrypsin"/>
</dbReference>
<protein>
    <submittedName>
        <fullName evidence="3">Trypsin-like serine protease</fullName>
    </submittedName>
</protein>
<dbReference type="InterPro" id="IPR001254">
    <property type="entry name" value="Trypsin_dom"/>
</dbReference>
<dbReference type="Gene3D" id="2.40.10.10">
    <property type="entry name" value="Trypsin-like serine proteases"/>
    <property type="match status" value="1"/>
</dbReference>
<dbReference type="PROSITE" id="PS00135">
    <property type="entry name" value="TRYPSIN_SER"/>
    <property type="match status" value="1"/>
</dbReference>
<evidence type="ECO:0000313" key="3">
    <source>
        <dbReference type="EMBL" id="MBL7257516.1"/>
    </source>
</evidence>
<keyword evidence="4" id="KW-1185">Reference proteome</keyword>